<dbReference type="InterPro" id="IPR027417">
    <property type="entry name" value="P-loop_NTPase"/>
</dbReference>
<evidence type="ECO:0000313" key="2">
    <source>
        <dbReference type="EMBL" id="SEO25552.1"/>
    </source>
</evidence>
<dbReference type="AlphaFoldDB" id="A0A1H8N7M1"/>
<dbReference type="SUPFAM" id="SSF52540">
    <property type="entry name" value="P-loop containing nucleoside triphosphate hydrolases"/>
    <property type="match status" value="1"/>
</dbReference>
<dbReference type="Pfam" id="PF01656">
    <property type="entry name" value="CbiA"/>
    <property type="match status" value="1"/>
</dbReference>
<gene>
    <name evidence="2" type="ORF">SAMN05216404_11554</name>
</gene>
<dbReference type="Gene3D" id="3.40.50.300">
    <property type="entry name" value="P-loop containing nucleotide triphosphate hydrolases"/>
    <property type="match status" value="1"/>
</dbReference>
<dbReference type="CDD" id="cd05386">
    <property type="entry name" value="TraL"/>
    <property type="match status" value="1"/>
</dbReference>
<accession>A0A1H8N7M1</accession>
<name>A0A1H8N7M1_9PROT</name>
<evidence type="ECO:0000313" key="3">
    <source>
        <dbReference type="Proteomes" id="UP000183898"/>
    </source>
</evidence>
<dbReference type="Proteomes" id="UP000183898">
    <property type="component" value="Unassembled WGS sequence"/>
</dbReference>
<protein>
    <submittedName>
        <fullName evidence="2">CobQ/CobB/MinD/ParA nucleotide binding domain-containing protein</fullName>
    </submittedName>
</protein>
<organism evidence="2 3">
    <name type="scientific">Nitrosospira multiformis</name>
    <dbReference type="NCBI Taxonomy" id="1231"/>
    <lineage>
        <taxon>Bacteria</taxon>
        <taxon>Pseudomonadati</taxon>
        <taxon>Pseudomonadota</taxon>
        <taxon>Betaproteobacteria</taxon>
        <taxon>Nitrosomonadales</taxon>
        <taxon>Nitrosomonadaceae</taxon>
        <taxon>Nitrosospira</taxon>
    </lineage>
</organism>
<sequence>MPKIHMTLQGKGGVGKSLVAAVVAQYKASRGNLPLCIDTDPVNATFHGYGNLNVHRLQIMDGDEINPRKFDALVELIAPSNEDAIIDNGASSFVPLSHYLISNQVPTLLQDMGHKLVVHTIVTGGQALLDTINGFAQLVTQFPDETSFVVWLNPYWGPIEYAGKSFEQLKACKDNRQRVSAIVEIPQLKKETYGRDLSDMLQERMTFDEALTTASLPIMTRQRLKIIRDGLFSQLDQVEVLS</sequence>
<evidence type="ECO:0000259" key="1">
    <source>
        <dbReference type="Pfam" id="PF01656"/>
    </source>
</evidence>
<dbReference type="InterPro" id="IPR002586">
    <property type="entry name" value="CobQ/CobB/MinD/ParA_Nub-bd_dom"/>
</dbReference>
<dbReference type="NCBIfam" id="NF010461">
    <property type="entry name" value="PRK13886.1"/>
    <property type="match status" value="1"/>
</dbReference>
<dbReference type="RefSeq" id="WP_074748750.1">
    <property type="nucleotide sequence ID" value="NZ_FOCT01000015.1"/>
</dbReference>
<dbReference type="EMBL" id="FOCT01000015">
    <property type="protein sequence ID" value="SEO25552.1"/>
    <property type="molecule type" value="Genomic_DNA"/>
</dbReference>
<reference evidence="2 3" key="1">
    <citation type="submission" date="2016-10" db="EMBL/GenBank/DDBJ databases">
        <authorList>
            <person name="de Groot N.N."/>
        </authorList>
    </citation>
    <scope>NUCLEOTIDE SEQUENCE [LARGE SCALE GENOMIC DNA]</scope>
    <source>
        <strain evidence="2 3">Nl18</strain>
    </source>
</reference>
<feature type="domain" description="CobQ/CobB/MinD/ParA nucleotide binding" evidence="1">
    <location>
        <begin position="7"/>
        <end position="127"/>
    </location>
</feature>
<proteinExistence type="predicted"/>